<evidence type="ECO:0000313" key="3">
    <source>
        <dbReference type="Proteomes" id="UP000198636"/>
    </source>
</evidence>
<accession>A0A1G5GEW1</accession>
<reference evidence="2 3" key="1">
    <citation type="submission" date="2016-10" db="EMBL/GenBank/DDBJ databases">
        <authorList>
            <person name="de Groot N.N."/>
        </authorList>
    </citation>
    <scope>NUCLEOTIDE SEQUENCE [LARGE SCALE GENOMIC DNA]</scope>
    <source>
        <strain evidence="2 3">DSM 18978</strain>
    </source>
</reference>
<dbReference type="EMBL" id="FMUS01000009">
    <property type="protein sequence ID" value="SCY49887.1"/>
    <property type="molecule type" value="Genomic_DNA"/>
</dbReference>
<dbReference type="STRING" id="1120976.SAMN03080606_01659"/>
<feature type="transmembrane region" description="Helical" evidence="1">
    <location>
        <begin position="78"/>
        <end position="99"/>
    </location>
</feature>
<protein>
    <submittedName>
        <fullName evidence="2">Uncharacterized protein</fullName>
    </submittedName>
</protein>
<sequence length="140" mass="14537">MENFYVIAVAVLAGMSAYAISIYLNKGAVFGSAVVTLVSGLIFPYFVPSIGAKLAIVATCASYAGMVAVKNVPKLWEMAIVSFIAGVLFVLSSAAYVGVGGKLGVIGAISCFSWIGFKKVMVAVKASKKSDVLNTKVVDQ</sequence>
<evidence type="ECO:0000256" key="1">
    <source>
        <dbReference type="SAM" id="Phobius"/>
    </source>
</evidence>
<keyword evidence="3" id="KW-1185">Reference proteome</keyword>
<dbReference type="OrthoDB" id="1954818at2"/>
<dbReference type="AlphaFoldDB" id="A0A1G5GEW1"/>
<keyword evidence="1" id="KW-0812">Transmembrane</keyword>
<name>A0A1G5GEW1_9FIRM</name>
<evidence type="ECO:0000313" key="2">
    <source>
        <dbReference type="EMBL" id="SCY49887.1"/>
    </source>
</evidence>
<organism evidence="2 3">
    <name type="scientific">Alkaliphilus peptidifermentans DSM 18978</name>
    <dbReference type="NCBI Taxonomy" id="1120976"/>
    <lineage>
        <taxon>Bacteria</taxon>
        <taxon>Bacillati</taxon>
        <taxon>Bacillota</taxon>
        <taxon>Clostridia</taxon>
        <taxon>Peptostreptococcales</taxon>
        <taxon>Natronincolaceae</taxon>
        <taxon>Alkaliphilus</taxon>
    </lineage>
</organism>
<keyword evidence="1" id="KW-1133">Transmembrane helix</keyword>
<proteinExistence type="predicted"/>
<gene>
    <name evidence="2" type="ORF">SAMN03080606_01659</name>
</gene>
<dbReference type="Proteomes" id="UP000198636">
    <property type="component" value="Unassembled WGS sequence"/>
</dbReference>
<feature type="transmembrane region" description="Helical" evidence="1">
    <location>
        <begin position="29"/>
        <end position="47"/>
    </location>
</feature>
<keyword evidence="1" id="KW-0472">Membrane</keyword>
<dbReference type="RefSeq" id="WP_091542180.1">
    <property type="nucleotide sequence ID" value="NZ_FMUS01000009.1"/>
</dbReference>